<dbReference type="InterPro" id="IPR036663">
    <property type="entry name" value="Fumarylacetoacetase_C_sf"/>
</dbReference>
<dbReference type="Gene3D" id="3.90.850.10">
    <property type="entry name" value="Fumarylacetoacetase-like, C-terminal domain"/>
    <property type="match status" value="1"/>
</dbReference>
<keyword evidence="4" id="KW-1185">Reference proteome</keyword>
<sequence>MPTPRTLDAAYALQDQVAGHLSQDAAFGAVAGWKIAANSKALLERFGIGEPASGRVFAALRRDSPAELRAADYRQFALEPEIAAVMKTTLPAQDAPFVAATVQGAIDRFVPAFELLDMRDCDMSQIHLPDIVAQNISNVGAVLGGPGIAPDQLDISKVRTTLTIDGEIRHDVTGAAPQNPLEAVTWLANHLAARGLTLEAGQIVLCGTHSPIWYHDGTGEIVMEMSGLGRAVLRLT</sequence>
<dbReference type="EMBL" id="JBHUDD010000059">
    <property type="protein sequence ID" value="MFD1510183.1"/>
    <property type="molecule type" value="Genomic_DNA"/>
</dbReference>
<evidence type="ECO:0000259" key="2">
    <source>
        <dbReference type="Pfam" id="PF01557"/>
    </source>
</evidence>
<evidence type="ECO:0000256" key="1">
    <source>
        <dbReference type="ARBA" id="ARBA00023239"/>
    </source>
</evidence>
<dbReference type="InterPro" id="IPR011234">
    <property type="entry name" value="Fumarylacetoacetase-like_C"/>
</dbReference>
<accession>A0ABW4EFP2</accession>
<proteinExistence type="predicted"/>
<dbReference type="Pfam" id="PF01557">
    <property type="entry name" value="FAA_hydrolase"/>
    <property type="match status" value="1"/>
</dbReference>
<protein>
    <submittedName>
        <fullName evidence="3">2-keto-4-pentenoate hydratase</fullName>
    </submittedName>
</protein>
<dbReference type="RefSeq" id="WP_379916099.1">
    <property type="nucleotide sequence ID" value="NZ_JBHUDD010000059.1"/>
</dbReference>
<name>A0ABW4EFP2_9RHOB</name>
<evidence type="ECO:0000313" key="3">
    <source>
        <dbReference type="EMBL" id="MFD1510183.1"/>
    </source>
</evidence>
<keyword evidence="1" id="KW-0456">Lyase</keyword>
<dbReference type="SUPFAM" id="SSF56529">
    <property type="entry name" value="FAH"/>
    <property type="match status" value="1"/>
</dbReference>
<dbReference type="PANTHER" id="PTHR30143:SF0">
    <property type="entry name" value="2-KETO-4-PENTENOATE HYDRATASE"/>
    <property type="match status" value="1"/>
</dbReference>
<dbReference type="InterPro" id="IPR050772">
    <property type="entry name" value="Hydratase-Decarb/MhpD_sf"/>
</dbReference>
<reference evidence="4" key="1">
    <citation type="journal article" date="2019" name="Int. J. Syst. Evol. Microbiol.">
        <title>The Global Catalogue of Microorganisms (GCM) 10K type strain sequencing project: providing services to taxonomists for standard genome sequencing and annotation.</title>
        <authorList>
            <consortium name="The Broad Institute Genomics Platform"/>
            <consortium name="The Broad Institute Genome Sequencing Center for Infectious Disease"/>
            <person name="Wu L."/>
            <person name="Ma J."/>
        </authorList>
    </citation>
    <scope>NUCLEOTIDE SEQUENCE [LARGE SCALE GENOMIC DNA]</scope>
    <source>
        <strain evidence="4">CGMCC 1.12477</strain>
    </source>
</reference>
<evidence type="ECO:0000313" key="4">
    <source>
        <dbReference type="Proteomes" id="UP001597186"/>
    </source>
</evidence>
<comment type="caution">
    <text evidence="3">The sequence shown here is derived from an EMBL/GenBank/DDBJ whole genome shotgun (WGS) entry which is preliminary data.</text>
</comment>
<gene>
    <name evidence="3" type="ORF">ACFTOW_12300</name>
</gene>
<feature type="domain" description="Fumarylacetoacetase-like C-terminal" evidence="2">
    <location>
        <begin position="72"/>
        <end position="232"/>
    </location>
</feature>
<dbReference type="PANTHER" id="PTHR30143">
    <property type="entry name" value="ACID HYDRATASE"/>
    <property type="match status" value="1"/>
</dbReference>
<dbReference type="Proteomes" id="UP001597186">
    <property type="component" value="Unassembled WGS sequence"/>
</dbReference>
<organism evidence="3 4">
    <name type="scientific">Lacimonas salitolerans</name>
    <dbReference type="NCBI Taxonomy" id="1323750"/>
    <lineage>
        <taxon>Bacteria</taxon>
        <taxon>Pseudomonadati</taxon>
        <taxon>Pseudomonadota</taxon>
        <taxon>Alphaproteobacteria</taxon>
        <taxon>Rhodobacterales</taxon>
        <taxon>Paracoccaceae</taxon>
        <taxon>Lacimonas</taxon>
    </lineage>
</organism>